<dbReference type="GO" id="GO:0003700">
    <property type="term" value="F:DNA-binding transcription factor activity"/>
    <property type="evidence" value="ECO:0007669"/>
    <property type="project" value="InterPro"/>
</dbReference>
<dbReference type="SUPFAM" id="SSF46785">
    <property type="entry name" value="Winged helix' DNA-binding domain"/>
    <property type="match status" value="1"/>
</dbReference>
<evidence type="ECO:0000313" key="3">
    <source>
        <dbReference type="EMBL" id="TKC83448.1"/>
    </source>
</evidence>
<dbReference type="PANTHER" id="PTHR30537:SF5">
    <property type="entry name" value="HTH-TYPE TRANSCRIPTIONAL ACTIVATOR TTDR-RELATED"/>
    <property type="match status" value="1"/>
</dbReference>
<dbReference type="InterPro" id="IPR058163">
    <property type="entry name" value="LysR-type_TF_proteobact-type"/>
</dbReference>
<keyword evidence="4" id="KW-1185">Reference proteome</keyword>
<accession>A0A4U1HTJ1</accession>
<evidence type="ECO:0000259" key="2">
    <source>
        <dbReference type="PROSITE" id="PS50931"/>
    </source>
</evidence>
<comment type="caution">
    <text evidence="3">The sequence shown here is derived from an EMBL/GenBank/DDBJ whole genome shotgun (WGS) entry which is preliminary data.</text>
</comment>
<name>A0A4U1HTJ1_9BURK</name>
<reference evidence="3 4" key="1">
    <citation type="submission" date="2019-04" db="EMBL/GenBank/DDBJ databases">
        <title>Trinickia sp. 7GSK02, isolated from subtropical forest soil.</title>
        <authorList>
            <person name="Gao Z.-H."/>
            <person name="Qiu L.-H."/>
        </authorList>
    </citation>
    <scope>NUCLEOTIDE SEQUENCE [LARGE SCALE GENOMIC DNA]</scope>
    <source>
        <strain evidence="3 4">7GSK02</strain>
    </source>
</reference>
<dbReference type="PROSITE" id="PS50931">
    <property type="entry name" value="HTH_LYSR"/>
    <property type="match status" value="1"/>
</dbReference>
<sequence>MVGPRHDGLNWNLLRDFFEIARHESFTDAANAMGIHRPAVSKRIAELEEFLGFSLLNRKVGLRDLYLTERGEYLHAAIGVFAQSLSGLSDKPQRADSAPPEVDALASAEDALAAISHVVRALRRERRDAEQ</sequence>
<gene>
    <name evidence="3" type="ORF">FAZ69_23450</name>
</gene>
<dbReference type="PRINTS" id="PR00039">
    <property type="entry name" value="HTHLYSR"/>
</dbReference>
<dbReference type="InterPro" id="IPR036390">
    <property type="entry name" value="WH_DNA-bd_sf"/>
</dbReference>
<dbReference type="InterPro" id="IPR000847">
    <property type="entry name" value="LysR_HTH_N"/>
</dbReference>
<dbReference type="Gene3D" id="1.10.10.10">
    <property type="entry name" value="Winged helix-like DNA-binding domain superfamily/Winged helix DNA-binding domain"/>
    <property type="match status" value="1"/>
</dbReference>
<dbReference type="InterPro" id="IPR036388">
    <property type="entry name" value="WH-like_DNA-bd_sf"/>
</dbReference>
<dbReference type="OrthoDB" id="9023358at2"/>
<dbReference type="AlphaFoldDB" id="A0A4U1HTJ1"/>
<dbReference type="Pfam" id="PF00126">
    <property type="entry name" value="HTH_1"/>
    <property type="match status" value="1"/>
</dbReference>
<protein>
    <submittedName>
        <fullName evidence="3">LysR family transcriptional regulator</fullName>
    </submittedName>
</protein>
<comment type="similarity">
    <text evidence="1">Belongs to the LysR transcriptional regulatory family.</text>
</comment>
<feature type="domain" description="HTH lysR-type" evidence="2">
    <location>
        <begin position="9"/>
        <end position="68"/>
    </location>
</feature>
<proteinExistence type="inferred from homology"/>
<dbReference type="EMBL" id="SWJE01000014">
    <property type="protein sequence ID" value="TKC83448.1"/>
    <property type="molecule type" value="Genomic_DNA"/>
</dbReference>
<dbReference type="PANTHER" id="PTHR30537">
    <property type="entry name" value="HTH-TYPE TRANSCRIPTIONAL REGULATOR"/>
    <property type="match status" value="1"/>
</dbReference>
<evidence type="ECO:0000313" key="4">
    <source>
        <dbReference type="Proteomes" id="UP000305539"/>
    </source>
</evidence>
<evidence type="ECO:0000256" key="1">
    <source>
        <dbReference type="ARBA" id="ARBA00009437"/>
    </source>
</evidence>
<dbReference type="Proteomes" id="UP000305539">
    <property type="component" value="Unassembled WGS sequence"/>
</dbReference>
<organism evidence="3 4">
    <name type="scientific">Trinickia terrae</name>
    <dbReference type="NCBI Taxonomy" id="2571161"/>
    <lineage>
        <taxon>Bacteria</taxon>
        <taxon>Pseudomonadati</taxon>
        <taxon>Pseudomonadota</taxon>
        <taxon>Betaproteobacteria</taxon>
        <taxon>Burkholderiales</taxon>
        <taxon>Burkholderiaceae</taxon>
        <taxon>Trinickia</taxon>
    </lineage>
</organism>